<organism evidence="3 4">
    <name type="scientific">Coraliomargarita sinensis</name>
    <dbReference type="NCBI Taxonomy" id="2174842"/>
    <lineage>
        <taxon>Bacteria</taxon>
        <taxon>Pseudomonadati</taxon>
        <taxon>Verrucomicrobiota</taxon>
        <taxon>Opitutia</taxon>
        <taxon>Puniceicoccales</taxon>
        <taxon>Coraliomargaritaceae</taxon>
        <taxon>Coraliomargarita</taxon>
    </lineage>
</organism>
<keyword evidence="4" id="KW-1185">Reference proteome</keyword>
<sequence length="732" mass="82685">MKPKPRKFIPGLLFWAVLVASNLPTAHAGLPDDTTVYWNGSGKRVHIEKCRRLTDDPAELAKLTKMTLAEAKVKELPPCSRCPGSELNEERLAETSDAASQKAKAFPPETKVYWDGGKRGHIASCRRFPEDKEVNSTYGKMTAAGAMLCSRCPGSQLNVERKARSSNKSKDYGKYGRKGAKARAAWLNYPEKEYDPKTKAYCDALWMRVHEESCPMVLLKDKKRVITLEQADKEGWRIGETGQSGRERCCFHGYRRNHPEKEFNQDTPGLTQIMKSGRLKWHQAGCHRFIIKPEHVPMTMGEAMAKTDMNPYVCVHCIERGPNLTTVDLKKLRQRPTAPEFTPPAGWTPEPFSPDKRPSEKEIDILIQETLARDYSILEAPFENPLASLEEFMGMRFFFPVDNWLTFYQAYRATGDKRILESLRVSARHYRDLCNNYPDVAQLKARDPEGMAFMYSMAVSARLTLKLARKHPEQVNEQEIAEAASFLKAIVSTLKPVCEGDDNLDSEMGIPKELADDFRRRAFNRALNGIGTIAMATAALEDLQVVVKTSALQPQIDRYRKCVREYFKNWKSEGCLYTEADGKTYFYYPYIAGGDTKRQNGLLLGGADDQGHYSHSMQGVMLVHDATPELGADDEFMTAVANAVYHNSYTKNGSIQCPSADKIQPLSRKKFGAPIDRFYMFEAFRDGVIEGQCSKLSPSEKVSVNSEYSSRLKTLHAQYLKALRENPGLIHL</sequence>
<proteinExistence type="predicted"/>
<dbReference type="RefSeq" id="WP_110131522.1">
    <property type="nucleotide sequence ID" value="NZ_QHJQ01000008.1"/>
</dbReference>
<comment type="caution">
    <text evidence="3">The sequence shown here is derived from an EMBL/GenBank/DDBJ whole genome shotgun (WGS) entry which is preliminary data.</text>
</comment>
<name>A0A317ZF91_9BACT</name>
<dbReference type="AlphaFoldDB" id="A0A317ZF91"/>
<evidence type="ECO:0000256" key="1">
    <source>
        <dbReference type="SAM" id="MobiDB-lite"/>
    </source>
</evidence>
<evidence type="ECO:0000313" key="3">
    <source>
        <dbReference type="EMBL" id="PXA03522.1"/>
    </source>
</evidence>
<keyword evidence="2" id="KW-0732">Signal</keyword>
<protein>
    <submittedName>
        <fullName evidence="3">Uncharacterized protein</fullName>
    </submittedName>
</protein>
<dbReference type="EMBL" id="QHJQ01000008">
    <property type="protein sequence ID" value="PXA03522.1"/>
    <property type="molecule type" value="Genomic_DNA"/>
</dbReference>
<evidence type="ECO:0000256" key="2">
    <source>
        <dbReference type="SAM" id="SignalP"/>
    </source>
</evidence>
<feature type="region of interest" description="Disordered" evidence="1">
    <location>
        <begin position="335"/>
        <end position="358"/>
    </location>
</feature>
<dbReference type="Proteomes" id="UP000247099">
    <property type="component" value="Unassembled WGS sequence"/>
</dbReference>
<feature type="chain" id="PRO_5016412339" evidence="2">
    <location>
        <begin position="29"/>
        <end position="732"/>
    </location>
</feature>
<evidence type="ECO:0000313" key="4">
    <source>
        <dbReference type="Proteomes" id="UP000247099"/>
    </source>
</evidence>
<gene>
    <name evidence="3" type="ORF">DDZ13_11095</name>
</gene>
<feature type="signal peptide" evidence="2">
    <location>
        <begin position="1"/>
        <end position="28"/>
    </location>
</feature>
<dbReference type="InParanoid" id="A0A317ZF91"/>
<accession>A0A317ZF91</accession>
<reference evidence="3 4" key="1">
    <citation type="submission" date="2018-05" db="EMBL/GenBank/DDBJ databases">
        <title>Coraliomargarita sinensis sp. nov., isolated from a marine solar saltern.</title>
        <authorList>
            <person name="Zhou L.Y."/>
        </authorList>
    </citation>
    <scope>NUCLEOTIDE SEQUENCE [LARGE SCALE GENOMIC DNA]</scope>
    <source>
        <strain evidence="3 4">WN38</strain>
    </source>
</reference>